<evidence type="ECO:0000313" key="1">
    <source>
        <dbReference type="EMBL" id="CAE08895.1"/>
    </source>
</evidence>
<accession>Q7U3Q0</accession>
<proteinExistence type="predicted"/>
<evidence type="ECO:0000313" key="2">
    <source>
        <dbReference type="Proteomes" id="UP000001422"/>
    </source>
</evidence>
<gene>
    <name evidence="1" type="ordered locus">SYNW2380</name>
</gene>
<protein>
    <submittedName>
        <fullName evidence="1">Uncharacterized protein</fullName>
    </submittedName>
</protein>
<dbReference type="RefSeq" id="WP_011129233.1">
    <property type="nucleotide sequence ID" value="NC_005070.1"/>
</dbReference>
<keyword evidence="2" id="KW-1185">Reference proteome</keyword>
<dbReference type="AlphaFoldDB" id="Q7U3Q0"/>
<reference evidence="1 2" key="1">
    <citation type="journal article" date="2003" name="Nature">
        <title>The genome of a motile marine Synechococcus.</title>
        <authorList>
            <person name="Palenik B."/>
            <person name="Brahamsha B."/>
            <person name="Larimer F."/>
            <person name="Land M."/>
            <person name="Hauser L."/>
            <person name="Chain P."/>
            <person name="Lamerdin J."/>
            <person name="Regala W."/>
            <person name="Allen E.A."/>
            <person name="McCarren J."/>
            <person name="Paulsen I."/>
            <person name="Dufresne A."/>
            <person name="Partensky F."/>
            <person name="Webb E."/>
            <person name="Waterbury J."/>
        </authorList>
    </citation>
    <scope>NUCLEOTIDE SEQUENCE [LARGE SCALE GENOMIC DNA]</scope>
    <source>
        <strain evidence="1 2">WH8102</strain>
    </source>
</reference>
<dbReference type="EMBL" id="BX569695">
    <property type="protein sequence ID" value="CAE08895.1"/>
    <property type="molecule type" value="Genomic_DNA"/>
</dbReference>
<dbReference type="KEGG" id="syw:SYNW2380"/>
<dbReference type="Proteomes" id="UP000001422">
    <property type="component" value="Chromosome"/>
</dbReference>
<organism evidence="1 2">
    <name type="scientific">Parasynechococcus marenigrum (strain WH8102)</name>
    <dbReference type="NCBI Taxonomy" id="84588"/>
    <lineage>
        <taxon>Bacteria</taxon>
        <taxon>Bacillati</taxon>
        <taxon>Cyanobacteriota</taxon>
        <taxon>Cyanophyceae</taxon>
        <taxon>Synechococcales</taxon>
        <taxon>Prochlorococcaceae</taxon>
        <taxon>Parasynechococcus</taxon>
        <taxon>Parasynechococcus marenigrum</taxon>
    </lineage>
</organism>
<dbReference type="STRING" id="84588.SYNW2380"/>
<dbReference type="HOGENOM" id="CLU_2669820_0_0_3"/>
<name>Q7U3Q0_PARMW</name>
<sequence>MAKQSVTVRVEPELVRWFREEAQIPLGEAVNEALRELQQRLLNDQLQHRVDRDLAEGEALVSKEDLSYWNQLSDA</sequence>